<evidence type="ECO:0000256" key="1">
    <source>
        <dbReference type="ARBA" id="ARBA00001976"/>
    </source>
</evidence>
<keyword evidence="5" id="KW-0749">Sporulation</keyword>
<accession>A0A1G5JWL6</accession>
<comment type="function">
    <text evidence="1">In the phosphorylated form it could act as an anti-anti-sigma factor that counteracts SpoIIAB and thus releases sigma f from inhibition.</text>
</comment>
<sequence>MLFNYEAFDNKLIVKLEGELDHHVSEEIRQELDDLIEKKRSRHLVFDLSGLEFMDSSGIGVIMGRYKNVSKMGGKVAVIKVSDKIDKIFSLSGLYRIVGKYENLQEAFDCM</sequence>
<keyword evidence="9" id="KW-1185">Reference proteome</keyword>
<evidence type="ECO:0000256" key="6">
    <source>
        <dbReference type="RuleBase" id="RU003749"/>
    </source>
</evidence>
<dbReference type="GO" id="GO:0045152">
    <property type="term" value="F:antisigma factor binding"/>
    <property type="evidence" value="ECO:0007669"/>
    <property type="project" value="InterPro"/>
</dbReference>
<dbReference type="GO" id="GO:0043856">
    <property type="term" value="F:anti-sigma factor antagonist activity"/>
    <property type="evidence" value="ECO:0007669"/>
    <property type="project" value="InterPro"/>
</dbReference>
<evidence type="ECO:0000313" key="9">
    <source>
        <dbReference type="Proteomes" id="UP000198636"/>
    </source>
</evidence>
<dbReference type="Proteomes" id="UP000198636">
    <property type="component" value="Unassembled WGS sequence"/>
</dbReference>
<dbReference type="NCBIfam" id="TIGR02886">
    <property type="entry name" value="spore_II_AA"/>
    <property type="match status" value="1"/>
</dbReference>
<dbReference type="InterPro" id="IPR003658">
    <property type="entry name" value="Anti-sigma_ant"/>
</dbReference>
<gene>
    <name evidence="8" type="ORF">SAMN03080606_03055</name>
</gene>
<dbReference type="Pfam" id="PF01740">
    <property type="entry name" value="STAS"/>
    <property type="match status" value="1"/>
</dbReference>
<dbReference type="InterPro" id="IPR002645">
    <property type="entry name" value="STAS_dom"/>
</dbReference>
<evidence type="ECO:0000313" key="8">
    <source>
        <dbReference type="EMBL" id="SCY92311.1"/>
    </source>
</evidence>
<protein>
    <recommendedName>
        <fullName evidence="3 6">Anti-sigma F factor antagonist</fullName>
    </recommendedName>
    <alternativeName>
        <fullName evidence="6">Stage II sporulation protein</fullName>
    </alternativeName>
</protein>
<dbReference type="RefSeq" id="WP_091545326.1">
    <property type="nucleotide sequence ID" value="NZ_FMUS01000022.1"/>
</dbReference>
<dbReference type="InterPro" id="IPR014237">
    <property type="entry name" value="Anti-sigma_F_ant"/>
</dbReference>
<dbReference type="NCBIfam" id="TIGR00377">
    <property type="entry name" value="ant_ant_sig"/>
    <property type="match status" value="1"/>
</dbReference>
<dbReference type="PROSITE" id="PS50801">
    <property type="entry name" value="STAS"/>
    <property type="match status" value="1"/>
</dbReference>
<dbReference type="Gene3D" id="3.30.750.24">
    <property type="entry name" value="STAS domain"/>
    <property type="match status" value="1"/>
</dbReference>
<reference evidence="8 9" key="1">
    <citation type="submission" date="2016-10" db="EMBL/GenBank/DDBJ databases">
        <authorList>
            <person name="de Groot N.N."/>
        </authorList>
    </citation>
    <scope>NUCLEOTIDE SEQUENCE [LARGE SCALE GENOMIC DNA]</scope>
    <source>
        <strain evidence="8 9">DSM 18978</strain>
    </source>
</reference>
<dbReference type="PANTHER" id="PTHR33495:SF2">
    <property type="entry name" value="ANTI-SIGMA FACTOR ANTAGONIST TM_1081-RELATED"/>
    <property type="match status" value="1"/>
</dbReference>
<dbReference type="PANTHER" id="PTHR33495">
    <property type="entry name" value="ANTI-SIGMA FACTOR ANTAGONIST TM_1081-RELATED-RELATED"/>
    <property type="match status" value="1"/>
</dbReference>
<dbReference type="CDD" id="cd07043">
    <property type="entry name" value="STAS_anti-anti-sigma_factors"/>
    <property type="match status" value="1"/>
</dbReference>
<name>A0A1G5JWL6_9FIRM</name>
<proteinExistence type="inferred from homology"/>
<dbReference type="GO" id="GO:0030435">
    <property type="term" value="P:sporulation resulting in formation of a cellular spore"/>
    <property type="evidence" value="ECO:0007669"/>
    <property type="project" value="UniProtKB-KW"/>
</dbReference>
<organism evidence="8 9">
    <name type="scientific">Alkaliphilus peptidifermentans DSM 18978</name>
    <dbReference type="NCBI Taxonomy" id="1120976"/>
    <lineage>
        <taxon>Bacteria</taxon>
        <taxon>Bacillati</taxon>
        <taxon>Bacillota</taxon>
        <taxon>Clostridia</taxon>
        <taxon>Peptostreptococcales</taxon>
        <taxon>Natronincolaceae</taxon>
        <taxon>Alkaliphilus</taxon>
    </lineage>
</organism>
<evidence type="ECO:0000256" key="5">
    <source>
        <dbReference type="ARBA" id="ARBA00022969"/>
    </source>
</evidence>
<evidence type="ECO:0000259" key="7">
    <source>
        <dbReference type="PROSITE" id="PS50801"/>
    </source>
</evidence>
<evidence type="ECO:0000256" key="4">
    <source>
        <dbReference type="ARBA" id="ARBA00022553"/>
    </source>
</evidence>
<dbReference type="AlphaFoldDB" id="A0A1G5JWL6"/>
<evidence type="ECO:0000256" key="3">
    <source>
        <dbReference type="ARBA" id="ARBA00020784"/>
    </source>
</evidence>
<dbReference type="OrthoDB" id="9796601at2"/>
<dbReference type="InterPro" id="IPR036513">
    <property type="entry name" value="STAS_dom_sf"/>
</dbReference>
<dbReference type="EMBL" id="FMUS01000022">
    <property type="protein sequence ID" value="SCY92311.1"/>
    <property type="molecule type" value="Genomic_DNA"/>
</dbReference>
<evidence type="ECO:0000256" key="2">
    <source>
        <dbReference type="ARBA" id="ARBA00009013"/>
    </source>
</evidence>
<dbReference type="SUPFAM" id="SSF52091">
    <property type="entry name" value="SpoIIaa-like"/>
    <property type="match status" value="1"/>
</dbReference>
<feature type="domain" description="STAS" evidence="7">
    <location>
        <begin position="1"/>
        <end position="111"/>
    </location>
</feature>
<keyword evidence="4" id="KW-0597">Phosphoprotein</keyword>
<comment type="similarity">
    <text evidence="2 6">Belongs to the anti-sigma-factor antagonist family.</text>
</comment>
<dbReference type="STRING" id="1120976.SAMN03080606_03055"/>